<sequence length="424" mass="49994">MEEFTATQEVNYFTEDHVKTILKDYYGSSDDLILQRYVVRYASDKMLGFLSDYWKLKVYFISKNGENQKLSFFIKAVSRLNEAKAEMVKDCNLFTIESTFYSSIKNTLNLAGGKAWSPKLISILDDAMVFEDLNVIKYKMQNKFQRFDMAHTLRALKTLARFHAATIISEEIKTKELNRKFRLSDEYGTLLKFGGYQETDAWFFQCIDGALDALRSFSKYAETDAMAKIEKRWHKVWVSSLRLHTGPDEREVICHRDLWNNNILFHYKKISEDHFEPDDCLLVDFQAIQFQPPAADVMLMLYCNLDPKFREDNMEMFLNYYYSKLDTIVHNSGISLEEIIQRESFLASAEQQRQWGLIISACLLPQFWIDDELTTRIFTNSEQFDDVLNKNKGRFMKKMMTENLDYRDKVINLLDEIVERYCNV</sequence>
<organism evidence="2 3">
    <name type="scientific">Plutella xylostella</name>
    <name type="common">Diamondback moth</name>
    <name type="synonym">Plutella maculipennis</name>
    <dbReference type="NCBI Taxonomy" id="51655"/>
    <lineage>
        <taxon>Eukaryota</taxon>
        <taxon>Metazoa</taxon>
        <taxon>Ecdysozoa</taxon>
        <taxon>Arthropoda</taxon>
        <taxon>Hexapoda</taxon>
        <taxon>Insecta</taxon>
        <taxon>Pterygota</taxon>
        <taxon>Neoptera</taxon>
        <taxon>Endopterygota</taxon>
        <taxon>Lepidoptera</taxon>
        <taxon>Glossata</taxon>
        <taxon>Ditrysia</taxon>
        <taxon>Yponomeutoidea</taxon>
        <taxon>Plutellidae</taxon>
        <taxon>Plutella</taxon>
    </lineage>
</organism>
<protein>
    <submittedName>
        <fullName evidence="2">(diamondback moth) hypothetical protein</fullName>
    </submittedName>
</protein>
<comment type="caution">
    <text evidence="2">The sequence shown here is derived from an EMBL/GenBank/DDBJ whole genome shotgun (WGS) entry which is preliminary data.</text>
</comment>
<reference evidence="2" key="1">
    <citation type="submission" date="2020-11" db="EMBL/GenBank/DDBJ databases">
        <authorList>
            <person name="Whiteford S."/>
        </authorList>
    </citation>
    <scope>NUCLEOTIDE SEQUENCE</scope>
</reference>
<dbReference type="SUPFAM" id="SSF56112">
    <property type="entry name" value="Protein kinase-like (PK-like)"/>
    <property type="match status" value="1"/>
</dbReference>
<evidence type="ECO:0000313" key="2">
    <source>
        <dbReference type="EMBL" id="CAG9102277.1"/>
    </source>
</evidence>
<accession>A0A8S4DR71</accession>
<proteinExistence type="predicted"/>
<dbReference type="Pfam" id="PF02958">
    <property type="entry name" value="EcKL"/>
    <property type="match status" value="1"/>
</dbReference>
<gene>
    <name evidence="2" type="ORF">PLXY2_LOCUS2777</name>
</gene>
<dbReference type="EMBL" id="CAJHNJ030000007">
    <property type="protein sequence ID" value="CAG9102277.1"/>
    <property type="molecule type" value="Genomic_DNA"/>
</dbReference>
<keyword evidence="3" id="KW-1185">Reference proteome</keyword>
<dbReference type="PANTHER" id="PTHR11012">
    <property type="entry name" value="PROTEIN KINASE-LIKE DOMAIN-CONTAINING"/>
    <property type="match status" value="1"/>
</dbReference>
<evidence type="ECO:0000259" key="1">
    <source>
        <dbReference type="SMART" id="SM00587"/>
    </source>
</evidence>
<dbReference type="AlphaFoldDB" id="A0A8S4DR71"/>
<dbReference type="InterPro" id="IPR015897">
    <property type="entry name" value="CHK_kinase-like"/>
</dbReference>
<feature type="domain" description="CHK kinase-like" evidence="1">
    <location>
        <begin position="128"/>
        <end position="331"/>
    </location>
</feature>
<dbReference type="InterPro" id="IPR011009">
    <property type="entry name" value="Kinase-like_dom_sf"/>
</dbReference>
<evidence type="ECO:0000313" key="3">
    <source>
        <dbReference type="Proteomes" id="UP000653454"/>
    </source>
</evidence>
<name>A0A8S4DR71_PLUXY</name>
<dbReference type="Gene3D" id="3.90.1200.10">
    <property type="match status" value="1"/>
</dbReference>
<dbReference type="SMART" id="SM00587">
    <property type="entry name" value="CHK"/>
    <property type="match status" value="1"/>
</dbReference>
<dbReference type="PANTHER" id="PTHR11012:SF48">
    <property type="entry name" value="CHK KINASE-LIKE DOMAIN-CONTAINING PROTEIN-RELATED"/>
    <property type="match status" value="1"/>
</dbReference>
<dbReference type="InterPro" id="IPR004119">
    <property type="entry name" value="EcKL"/>
</dbReference>
<dbReference type="Proteomes" id="UP000653454">
    <property type="component" value="Unassembled WGS sequence"/>
</dbReference>